<sequence length="88" mass="9642">MAIPILPIIDRQTGQVQFTAGGRWCTRYVADPLRLERLIARCSRRPAFDPDTSELLLVVPEAGNPAGRRHAFSLAKFPSPGALAKVES</sequence>
<evidence type="ECO:0000313" key="1">
    <source>
        <dbReference type="EMBL" id="GEC13173.1"/>
    </source>
</evidence>
<protein>
    <submittedName>
        <fullName evidence="1">Uncharacterized protein</fullName>
    </submittedName>
</protein>
<accession>A0ABQ0RMY7</accession>
<dbReference type="EMBL" id="BJNE01000010">
    <property type="protein sequence ID" value="GEC13173.1"/>
    <property type="molecule type" value="Genomic_DNA"/>
</dbReference>
<proteinExistence type="predicted"/>
<dbReference type="RefSeq" id="WP_141358206.1">
    <property type="nucleotide sequence ID" value="NZ_BAAAWM010000001.1"/>
</dbReference>
<organism evidence="1 2">
    <name type="scientific">Glutamicibacter nicotianae</name>
    <name type="common">Arthrobacter nicotianae</name>
    <dbReference type="NCBI Taxonomy" id="37929"/>
    <lineage>
        <taxon>Bacteria</taxon>
        <taxon>Bacillati</taxon>
        <taxon>Actinomycetota</taxon>
        <taxon>Actinomycetes</taxon>
        <taxon>Micrococcales</taxon>
        <taxon>Micrococcaceae</taxon>
        <taxon>Glutamicibacter</taxon>
    </lineage>
</organism>
<gene>
    <name evidence="1" type="ORF">ANI01nite_23760</name>
</gene>
<evidence type="ECO:0000313" key="2">
    <source>
        <dbReference type="Proteomes" id="UP000316242"/>
    </source>
</evidence>
<keyword evidence="2" id="KW-1185">Reference proteome</keyword>
<reference evidence="1 2" key="1">
    <citation type="submission" date="2019-06" db="EMBL/GenBank/DDBJ databases">
        <title>Whole genome shotgun sequence of Glutamicibacter nicotianae NBRC 14234.</title>
        <authorList>
            <person name="Hosoyama A."/>
            <person name="Uohara A."/>
            <person name="Ohji S."/>
            <person name="Ichikawa N."/>
        </authorList>
    </citation>
    <scope>NUCLEOTIDE SEQUENCE [LARGE SCALE GENOMIC DNA]</scope>
    <source>
        <strain evidence="1 2">NBRC 14234</strain>
    </source>
</reference>
<dbReference type="Proteomes" id="UP000316242">
    <property type="component" value="Unassembled WGS sequence"/>
</dbReference>
<name>A0ABQ0RMY7_GLUNI</name>
<comment type="caution">
    <text evidence="1">The sequence shown here is derived from an EMBL/GenBank/DDBJ whole genome shotgun (WGS) entry which is preliminary data.</text>
</comment>